<keyword evidence="1" id="KW-1188">Viral release from host cell</keyword>
<keyword evidence="3" id="KW-1133">Transmembrane helix</keyword>
<dbReference type="STRING" id="572544.Ilyop_1029"/>
<evidence type="ECO:0000313" key="5">
    <source>
        <dbReference type="EMBL" id="ADO82810.1"/>
    </source>
</evidence>
<evidence type="ECO:0000256" key="1">
    <source>
        <dbReference type="ARBA" id="ARBA00022612"/>
    </source>
</evidence>
<organism evidence="5 6">
    <name type="scientific">Ilyobacter polytropus (strain ATCC 51220 / DSM 2926 / LMG 16218 / CuHBu1)</name>
    <dbReference type="NCBI Taxonomy" id="572544"/>
    <lineage>
        <taxon>Bacteria</taxon>
        <taxon>Fusobacteriati</taxon>
        <taxon>Fusobacteriota</taxon>
        <taxon>Fusobacteriia</taxon>
        <taxon>Fusobacteriales</taxon>
        <taxon>Fusobacteriaceae</taxon>
        <taxon>Ilyobacter</taxon>
    </lineage>
</organism>
<dbReference type="OrthoDB" id="90760at2"/>
<dbReference type="InterPro" id="IPR010090">
    <property type="entry name" value="Phage_tape_meas"/>
</dbReference>
<sequence length="793" mass="86852">MSGRNFMLKIGGTVDPSLSKSFQTSSKEMKKLSDEMLKLKSTNRHISKLKASEEKLEKQFASGREEYKRQQRELFGTSKKVNDLRRAIEKTKKPSKSMINEFKKAQKAENHLKETTENQKKALTDMMRQMKAAKNETKRYSQSQEELAKSMKKVEERHKKLKEYENLKKSVSNNAGGTFARSAGQAVALGVAVKFAIDDEEAFADVRKTTGLAGEEAKKFQRELKKATKDIPKFNSEIYEIAAAAGQAGINLQEIPQFTSDTAKVSVAFDMEAGKAGETLATWREAFKMSQSEVIKLADQMNLLGDSIKVAPAQVAEIATQVGGLGRMANFTEAQTSALGGTLIALGVKDAGTASTAIRKLYTTMASGDSASSTMSAAFQKIGIDPGQLAEDLQKDSQGALMKVFQGLNDLNDSEKLSVTKQLFGEEAMSSMGMLINNTKFLKENLKLVGDATKYAGSVNNEYNNKLNTTASDIKLALKATTDMAAATTRFFLPPIRGATKGMVNFSEGITKFTEDYPKLAKAMAFGAAGFVGLKLGTSGAVLGIKMLANTKKDLVFLKEAALLIKGWKQWGPVLSGVKTGVTALGAAGKAMLFNPWVLGIGAVVAGGYLIYKNWDLIKEGFKNSYEYISGKLSKLWELWKKFTVPGKMFSWVQKKYKGYKEKGIPAYAKGGVVGRPHLALVGDGRTPESIIPHDGTQQSKDLWFNAGEKLGMFAGEGVPKLFSKVKERAERMDIRNKIEVNIDFNPVIRGESSKGIVERLREEMPALAELIEGAVEKAIIKNQKKERRVSFG</sequence>
<evidence type="ECO:0000256" key="3">
    <source>
        <dbReference type="SAM" id="Phobius"/>
    </source>
</evidence>
<feature type="coiled-coil region" evidence="2">
    <location>
        <begin position="39"/>
        <end position="73"/>
    </location>
</feature>
<proteinExistence type="predicted"/>
<dbReference type="KEGG" id="ipo:Ilyop_1029"/>
<keyword evidence="3" id="KW-0472">Membrane</keyword>
<feature type="domain" description="Phage tail tape measure protein" evidence="4">
    <location>
        <begin position="224"/>
        <end position="425"/>
    </location>
</feature>
<evidence type="ECO:0000256" key="2">
    <source>
        <dbReference type="SAM" id="Coils"/>
    </source>
</evidence>
<evidence type="ECO:0000259" key="4">
    <source>
        <dbReference type="Pfam" id="PF10145"/>
    </source>
</evidence>
<accession>E3H9B1</accession>
<dbReference type="NCBIfam" id="TIGR01760">
    <property type="entry name" value="tape_meas_TP901"/>
    <property type="match status" value="1"/>
</dbReference>
<name>E3H9B1_ILYPC</name>
<feature type="transmembrane region" description="Helical" evidence="3">
    <location>
        <begin position="594"/>
        <end position="612"/>
    </location>
</feature>
<dbReference type="EMBL" id="CP002281">
    <property type="protein sequence ID" value="ADO82810.1"/>
    <property type="molecule type" value="Genomic_DNA"/>
</dbReference>
<keyword evidence="6" id="KW-1185">Reference proteome</keyword>
<protein>
    <submittedName>
        <fullName evidence="5">Phage tail tape measure protein, TP901 family</fullName>
    </submittedName>
</protein>
<evidence type="ECO:0000313" key="6">
    <source>
        <dbReference type="Proteomes" id="UP000006875"/>
    </source>
</evidence>
<dbReference type="eggNOG" id="COG5283">
    <property type="taxonomic scope" value="Bacteria"/>
</dbReference>
<dbReference type="PANTHER" id="PTHR37813:SF1">
    <property type="entry name" value="FELS-2 PROPHAGE PROTEIN"/>
    <property type="match status" value="1"/>
</dbReference>
<dbReference type="AlphaFoldDB" id="E3H9B1"/>
<dbReference type="Proteomes" id="UP000006875">
    <property type="component" value="Chromosome"/>
</dbReference>
<feature type="coiled-coil region" evidence="2">
    <location>
        <begin position="105"/>
        <end position="174"/>
    </location>
</feature>
<reference evidence="5 6" key="1">
    <citation type="journal article" date="2010" name="Stand. Genomic Sci.">
        <title>Complete genome sequence of Ilyobacter polytropus type strain (CuHbu1).</title>
        <authorList>
            <person name="Sikorski J."/>
            <person name="Chertkov O."/>
            <person name="Lapidus A."/>
            <person name="Nolan M."/>
            <person name="Lucas S."/>
            <person name="Del Rio T.G."/>
            <person name="Tice H."/>
            <person name="Cheng J.F."/>
            <person name="Tapia R."/>
            <person name="Han C."/>
            <person name="Goodwin L."/>
            <person name="Pitluck S."/>
            <person name="Liolios K."/>
            <person name="Ivanova N."/>
            <person name="Mavromatis K."/>
            <person name="Mikhailova N."/>
            <person name="Pati A."/>
            <person name="Chen A."/>
            <person name="Palaniappan K."/>
            <person name="Land M."/>
            <person name="Hauser L."/>
            <person name="Chang Y.J."/>
            <person name="Jeffries C.D."/>
            <person name="Brambilla E."/>
            <person name="Yasawong M."/>
            <person name="Rohde M."/>
            <person name="Pukall R."/>
            <person name="Spring S."/>
            <person name="Goker M."/>
            <person name="Woyke T."/>
            <person name="Bristow J."/>
            <person name="Eisen J.A."/>
            <person name="Markowitz V."/>
            <person name="Hugenholtz P."/>
            <person name="Kyrpides N.C."/>
            <person name="Klenk H.P."/>
        </authorList>
    </citation>
    <scope>NUCLEOTIDE SEQUENCE [LARGE SCALE GENOMIC DNA]</scope>
    <source>
        <strain evidence="6">ATCC 51220 / DSM 2926 / LMG 16218 / CuHBu1</strain>
    </source>
</reference>
<keyword evidence="2" id="KW-0175">Coiled coil</keyword>
<dbReference type="Pfam" id="PF10145">
    <property type="entry name" value="PhageMin_Tail"/>
    <property type="match status" value="1"/>
</dbReference>
<dbReference type="PANTHER" id="PTHR37813">
    <property type="entry name" value="FELS-2 PROPHAGE PROTEIN"/>
    <property type="match status" value="1"/>
</dbReference>
<keyword evidence="3" id="KW-0812">Transmembrane</keyword>
<gene>
    <name evidence="5" type="ordered locus">Ilyop_1029</name>
</gene>
<dbReference type="HOGENOM" id="CLU_015625_0_0_0"/>